<dbReference type="AlphaFoldDB" id="A0A8H3IU03"/>
<evidence type="ECO:0000256" key="1">
    <source>
        <dbReference type="SAM" id="MobiDB-lite"/>
    </source>
</evidence>
<evidence type="ECO:0000313" key="3">
    <source>
        <dbReference type="EMBL" id="CAF9926454.1"/>
    </source>
</evidence>
<feature type="chain" id="PRO_5034119349" evidence="2">
    <location>
        <begin position="20"/>
        <end position="213"/>
    </location>
</feature>
<feature type="signal peptide" evidence="2">
    <location>
        <begin position="1"/>
        <end position="19"/>
    </location>
</feature>
<dbReference type="EMBL" id="CAJPDR010000214">
    <property type="protein sequence ID" value="CAF9926454.1"/>
    <property type="molecule type" value="Genomic_DNA"/>
</dbReference>
<sequence>MRLFPELLLLTKLSFLLLAAPSPRSAWTRNLFLPLDITNNGTLPNLTIDTNPSLSLHLNITDNSKNFHVPNTYITLIWTLHSDMPIEYKVLRDMISDAINEVTANIKTFGDIVLPDDRDPFVDERYAGKAPKGCYICMHSPEDGPAHGRRLTWGNVRDTLLGLREIMIKKGRPYQIGFYIRHDTVGIIGRGGVIPGKPTPPPPGLGGEPDAQD</sequence>
<feature type="region of interest" description="Disordered" evidence="1">
    <location>
        <begin position="192"/>
        <end position="213"/>
    </location>
</feature>
<dbReference type="OrthoDB" id="10488231at2759"/>
<gene>
    <name evidence="3" type="ORF">ALECFALPRED_003447</name>
</gene>
<reference evidence="3" key="1">
    <citation type="submission" date="2021-03" db="EMBL/GenBank/DDBJ databases">
        <authorList>
            <person name="Tagirdzhanova G."/>
        </authorList>
    </citation>
    <scope>NUCLEOTIDE SEQUENCE</scope>
</reference>
<evidence type="ECO:0000256" key="2">
    <source>
        <dbReference type="SAM" id="SignalP"/>
    </source>
</evidence>
<dbReference type="Proteomes" id="UP000664203">
    <property type="component" value="Unassembled WGS sequence"/>
</dbReference>
<keyword evidence="2" id="KW-0732">Signal</keyword>
<comment type="caution">
    <text evidence="3">The sequence shown here is derived from an EMBL/GenBank/DDBJ whole genome shotgun (WGS) entry which is preliminary data.</text>
</comment>
<proteinExistence type="predicted"/>
<keyword evidence="4" id="KW-1185">Reference proteome</keyword>
<evidence type="ECO:0000313" key="4">
    <source>
        <dbReference type="Proteomes" id="UP000664203"/>
    </source>
</evidence>
<organism evidence="3 4">
    <name type="scientific">Alectoria fallacina</name>
    <dbReference type="NCBI Taxonomy" id="1903189"/>
    <lineage>
        <taxon>Eukaryota</taxon>
        <taxon>Fungi</taxon>
        <taxon>Dikarya</taxon>
        <taxon>Ascomycota</taxon>
        <taxon>Pezizomycotina</taxon>
        <taxon>Lecanoromycetes</taxon>
        <taxon>OSLEUM clade</taxon>
        <taxon>Lecanoromycetidae</taxon>
        <taxon>Lecanorales</taxon>
        <taxon>Lecanorineae</taxon>
        <taxon>Parmeliaceae</taxon>
        <taxon>Alectoria</taxon>
    </lineage>
</organism>
<accession>A0A8H3IU03</accession>
<protein>
    <submittedName>
        <fullName evidence="3">Uncharacterized protein</fullName>
    </submittedName>
</protein>
<name>A0A8H3IU03_9LECA</name>